<evidence type="ECO:0000313" key="4">
    <source>
        <dbReference type="EMBL" id="CAL4058929.1"/>
    </source>
</evidence>
<organism evidence="4 5">
    <name type="scientific">Meganyctiphanes norvegica</name>
    <name type="common">Northern krill</name>
    <name type="synonym">Thysanopoda norvegica</name>
    <dbReference type="NCBI Taxonomy" id="48144"/>
    <lineage>
        <taxon>Eukaryota</taxon>
        <taxon>Metazoa</taxon>
        <taxon>Ecdysozoa</taxon>
        <taxon>Arthropoda</taxon>
        <taxon>Crustacea</taxon>
        <taxon>Multicrustacea</taxon>
        <taxon>Malacostraca</taxon>
        <taxon>Eumalacostraca</taxon>
        <taxon>Eucarida</taxon>
        <taxon>Euphausiacea</taxon>
        <taxon>Euphausiidae</taxon>
        <taxon>Meganyctiphanes</taxon>
    </lineage>
</organism>
<dbReference type="Proteomes" id="UP001497623">
    <property type="component" value="Unassembled WGS sequence"/>
</dbReference>
<accession>A0AAV2PK82</accession>
<keyword evidence="1" id="KW-0723">Serine/threonine-protein kinase</keyword>
<dbReference type="AlphaFoldDB" id="A0AAV2PK82"/>
<gene>
    <name evidence="4" type="ORF">MNOR_LOCUS328</name>
</gene>
<evidence type="ECO:0000256" key="1">
    <source>
        <dbReference type="ARBA" id="ARBA00022527"/>
    </source>
</evidence>
<dbReference type="InterPro" id="IPR002291">
    <property type="entry name" value="Phosph_kin_gamma"/>
</dbReference>
<evidence type="ECO:0000313" key="5">
    <source>
        <dbReference type="Proteomes" id="UP001497623"/>
    </source>
</evidence>
<evidence type="ECO:0000256" key="2">
    <source>
        <dbReference type="ARBA" id="ARBA00022679"/>
    </source>
</evidence>
<dbReference type="Gene3D" id="1.10.510.10">
    <property type="entry name" value="Transferase(Phosphotransferase) domain 1"/>
    <property type="match status" value="1"/>
</dbReference>
<dbReference type="GO" id="GO:0005964">
    <property type="term" value="C:phosphorylase kinase complex"/>
    <property type="evidence" value="ECO:0007669"/>
    <property type="project" value="InterPro"/>
</dbReference>
<keyword evidence="3" id="KW-0418">Kinase</keyword>
<keyword evidence="2" id="KW-0808">Transferase</keyword>
<dbReference type="InterPro" id="IPR011009">
    <property type="entry name" value="Kinase-like_dom_sf"/>
</dbReference>
<protein>
    <submittedName>
        <fullName evidence="4">Uncharacterized protein</fullName>
    </submittedName>
</protein>
<feature type="non-terminal residue" evidence="4">
    <location>
        <position position="1"/>
    </location>
</feature>
<dbReference type="GO" id="GO:0004689">
    <property type="term" value="F:phosphorylase kinase activity"/>
    <property type="evidence" value="ECO:0007669"/>
    <property type="project" value="InterPro"/>
</dbReference>
<sequence length="157" mass="18191">DLTDAPKDLISKLLVVDPAKRYTVQEALCHNFFQIMTGWSLNVQTVCSQSPQQEKQHYKGQPFNPRRKFQFGIMCVRSMIRIQRLRYTPEPVSLAVTRIDPYRIKALRKVIDNCAFRVYGHWVKKGEGQDRAALFQNFPKVDYSDPPETRMLVSATA</sequence>
<dbReference type="GO" id="GO:0005524">
    <property type="term" value="F:ATP binding"/>
    <property type="evidence" value="ECO:0007669"/>
    <property type="project" value="InterPro"/>
</dbReference>
<evidence type="ECO:0000256" key="3">
    <source>
        <dbReference type="ARBA" id="ARBA00022777"/>
    </source>
</evidence>
<dbReference type="GO" id="GO:0005516">
    <property type="term" value="F:calmodulin binding"/>
    <property type="evidence" value="ECO:0007669"/>
    <property type="project" value="InterPro"/>
</dbReference>
<dbReference type="PRINTS" id="PR01049">
    <property type="entry name" value="PHOSPHBKNASE"/>
</dbReference>
<name>A0AAV2PK82_MEGNR</name>
<dbReference type="EMBL" id="CAXKWB010000067">
    <property type="protein sequence ID" value="CAL4058929.1"/>
    <property type="molecule type" value="Genomic_DNA"/>
</dbReference>
<dbReference type="GO" id="GO:0005977">
    <property type="term" value="P:glycogen metabolic process"/>
    <property type="evidence" value="ECO:0007669"/>
    <property type="project" value="InterPro"/>
</dbReference>
<dbReference type="SUPFAM" id="SSF56112">
    <property type="entry name" value="Protein kinase-like (PK-like)"/>
    <property type="match status" value="1"/>
</dbReference>
<keyword evidence="5" id="KW-1185">Reference proteome</keyword>
<proteinExistence type="predicted"/>
<reference evidence="4 5" key="1">
    <citation type="submission" date="2024-05" db="EMBL/GenBank/DDBJ databases">
        <authorList>
            <person name="Wallberg A."/>
        </authorList>
    </citation>
    <scope>NUCLEOTIDE SEQUENCE [LARGE SCALE GENOMIC DNA]</scope>
</reference>
<comment type="caution">
    <text evidence="4">The sequence shown here is derived from an EMBL/GenBank/DDBJ whole genome shotgun (WGS) entry which is preliminary data.</text>
</comment>